<dbReference type="Proteomes" id="UP000325081">
    <property type="component" value="Unassembled WGS sequence"/>
</dbReference>
<name>A0A5A7PHF5_STRAF</name>
<keyword evidence="3" id="KW-1185">Reference proteome</keyword>
<accession>A0A5A7PHF5</accession>
<evidence type="ECO:0000313" key="3">
    <source>
        <dbReference type="Proteomes" id="UP000325081"/>
    </source>
</evidence>
<gene>
    <name evidence="2" type="ORF">STAS_08362</name>
</gene>
<dbReference type="AlphaFoldDB" id="A0A5A7PHF5"/>
<proteinExistence type="predicted"/>
<feature type="compositionally biased region" description="Basic and acidic residues" evidence="1">
    <location>
        <begin position="1"/>
        <end position="14"/>
    </location>
</feature>
<protein>
    <submittedName>
        <fullName evidence="2">RING/U-box superfamily protein</fullName>
    </submittedName>
</protein>
<evidence type="ECO:0000313" key="2">
    <source>
        <dbReference type="EMBL" id="GER32305.1"/>
    </source>
</evidence>
<feature type="region of interest" description="Disordered" evidence="1">
    <location>
        <begin position="1"/>
        <end position="27"/>
    </location>
</feature>
<dbReference type="EMBL" id="BKCP01004583">
    <property type="protein sequence ID" value="GER32305.1"/>
    <property type="molecule type" value="Genomic_DNA"/>
</dbReference>
<organism evidence="2 3">
    <name type="scientific">Striga asiatica</name>
    <name type="common">Asiatic witchweed</name>
    <name type="synonym">Buchnera asiatica</name>
    <dbReference type="NCBI Taxonomy" id="4170"/>
    <lineage>
        <taxon>Eukaryota</taxon>
        <taxon>Viridiplantae</taxon>
        <taxon>Streptophyta</taxon>
        <taxon>Embryophyta</taxon>
        <taxon>Tracheophyta</taxon>
        <taxon>Spermatophyta</taxon>
        <taxon>Magnoliopsida</taxon>
        <taxon>eudicotyledons</taxon>
        <taxon>Gunneridae</taxon>
        <taxon>Pentapetalae</taxon>
        <taxon>asterids</taxon>
        <taxon>lamiids</taxon>
        <taxon>Lamiales</taxon>
        <taxon>Orobanchaceae</taxon>
        <taxon>Buchnereae</taxon>
        <taxon>Striga</taxon>
    </lineage>
</organism>
<comment type="caution">
    <text evidence="2">The sequence shown here is derived from an EMBL/GenBank/DDBJ whole genome shotgun (WGS) entry which is preliminary data.</text>
</comment>
<evidence type="ECO:0000256" key="1">
    <source>
        <dbReference type="SAM" id="MobiDB-lite"/>
    </source>
</evidence>
<sequence>MESKEVHSTSKSSDDQTQSGPIEGDCSITREVAVELSPSEMTGGGPIEGDCSITREAVTVEISPSAVTERAYAEPAPRWNSIPQGEILVVNFITKNKGERQLGTVPKMEAICSICFRFFEKYAIAFKTKCNCEMNLVHEKCGSKFSEEKENCSLCDIEIGQCMPVVLSPEGEEDPLAILETNPLGPIEGDCSITQEAAVELSPSAVTVPAFAEPAPRWNSIPQGEVLVVNFITKNKGERQLDTVPKMEAICSMCYRFFEKYAIAFKTKCNCEMNLVHEKCGSKFSEEKENCSLCDTEIGQCMPVVLSP</sequence>
<reference evidence="3" key="1">
    <citation type="journal article" date="2019" name="Curr. Biol.">
        <title>Genome Sequence of Striga asiatica Provides Insight into the Evolution of Plant Parasitism.</title>
        <authorList>
            <person name="Yoshida S."/>
            <person name="Kim S."/>
            <person name="Wafula E.K."/>
            <person name="Tanskanen J."/>
            <person name="Kim Y.M."/>
            <person name="Honaas L."/>
            <person name="Yang Z."/>
            <person name="Spallek T."/>
            <person name="Conn C.E."/>
            <person name="Ichihashi Y."/>
            <person name="Cheong K."/>
            <person name="Cui S."/>
            <person name="Der J.P."/>
            <person name="Gundlach H."/>
            <person name="Jiao Y."/>
            <person name="Hori C."/>
            <person name="Ishida J.K."/>
            <person name="Kasahara H."/>
            <person name="Kiba T."/>
            <person name="Kim M.S."/>
            <person name="Koo N."/>
            <person name="Laohavisit A."/>
            <person name="Lee Y.H."/>
            <person name="Lumba S."/>
            <person name="McCourt P."/>
            <person name="Mortimer J.C."/>
            <person name="Mutuku J.M."/>
            <person name="Nomura T."/>
            <person name="Sasaki-Sekimoto Y."/>
            <person name="Seto Y."/>
            <person name="Wang Y."/>
            <person name="Wakatake T."/>
            <person name="Sakakibara H."/>
            <person name="Demura T."/>
            <person name="Yamaguchi S."/>
            <person name="Yoneyama K."/>
            <person name="Manabe R.I."/>
            <person name="Nelson D.C."/>
            <person name="Schulman A.H."/>
            <person name="Timko M.P."/>
            <person name="dePamphilis C.W."/>
            <person name="Choi D."/>
            <person name="Shirasu K."/>
        </authorList>
    </citation>
    <scope>NUCLEOTIDE SEQUENCE [LARGE SCALE GENOMIC DNA]</scope>
    <source>
        <strain evidence="3">cv. UVA1</strain>
    </source>
</reference>